<evidence type="ECO:0008006" key="4">
    <source>
        <dbReference type="Google" id="ProtNLM"/>
    </source>
</evidence>
<name>A0A381QHK6_9ZZZZ</name>
<evidence type="ECO:0000256" key="2">
    <source>
        <dbReference type="ARBA" id="ARBA00023002"/>
    </source>
</evidence>
<organism evidence="3">
    <name type="scientific">marine metagenome</name>
    <dbReference type="NCBI Taxonomy" id="408172"/>
    <lineage>
        <taxon>unclassified sequences</taxon>
        <taxon>metagenomes</taxon>
        <taxon>ecological metagenomes</taxon>
    </lineage>
</organism>
<proteinExistence type="inferred from homology"/>
<dbReference type="GO" id="GO:0016491">
    <property type="term" value="F:oxidoreductase activity"/>
    <property type="evidence" value="ECO:0007669"/>
    <property type="project" value="UniProtKB-KW"/>
</dbReference>
<reference evidence="3" key="1">
    <citation type="submission" date="2018-05" db="EMBL/GenBank/DDBJ databases">
        <authorList>
            <person name="Lanie J.A."/>
            <person name="Ng W.-L."/>
            <person name="Kazmierczak K.M."/>
            <person name="Andrzejewski T.M."/>
            <person name="Davidsen T.M."/>
            <person name="Wayne K.J."/>
            <person name="Tettelin H."/>
            <person name="Glass J.I."/>
            <person name="Rusch D."/>
            <person name="Podicherti R."/>
            <person name="Tsui H.-C.T."/>
            <person name="Winkler M.E."/>
        </authorList>
    </citation>
    <scope>NUCLEOTIDE SEQUENCE</scope>
</reference>
<dbReference type="InterPro" id="IPR036111">
    <property type="entry name" value="Mal/L-sulfo/L-lacto_DH-like_sf"/>
</dbReference>
<dbReference type="EMBL" id="UINC01001333">
    <property type="protein sequence ID" value="SUZ77889.1"/>
    <property type="molecule type" value="Genomic_DNA"/>
</dbReference>
<dbReference type="AlphaFoldDB" id="A0A381QHK6"/>
<dbReference type="InterPro" id="IPR043144">
    <property type="entry name" value="Mal/L-sulf/L-lact_DH-like_ah"/>
</dbReference>
<accession>A0A381QHK6</accession>
<sequence length="382" mass="39992">MGALQFNTALPPLKTKIDQSTVAGTPPDKDFSRRRIAADKLRLLGVRLLSAAGMSHDDAAMVSEHVVGNSLMGVDSHGVVRFSQYMSLIESGAIDPLGTPLVVVDDPAMTRIDAGGGHGVPAMVQLAECTAHKASTAGMATGALVNCGHTGRIGAYAEMIARQGCFAVIIGGGGHTRGNPKVAPYGGREGIMGTNPYTLALPGGPTGVVVVDFATSTSAQGKLLAASKTGEPLPPGTILDRDGRPSIDARDYYAGGVLLPAAGPKGYGLGLIGELLAHGVLGQARALNWLVLAVDLDLLSDDDYVSRIDDYLEWVKGRAPAEGFDEVMIPGEPEQRCRQLREQFGIPVADEIWAEIVDWAGRMGIVLPDIDANADSHEAQVR</sequence>
<dbReference type="InterPro" id="IPR003767">
    <property type="entry name" value="Malate/L-lactate_DH-like"/>
</dbReference>
<dbReference type="PANTHER" id="PTHR11091">
    <property type="entry name" value="OXIDOREDUCTASE-RELATED"/>
    <property type="match status" value="1"/>
</dbReference>
<evidence type="ECO:0000313" key="3">
    <source>
        <dbReference type="EMBL" id="SUZ77889.1"/>
    </source>
</evidence>
<dbReference type="Pfam" id="PF02615">
    <property type="entry name" value="Ldh_2"/>
    <property type="match status" value="1"/>
</dbReference>
<protein>
    <recommendedName>
        <fullName evidence="4">Ldh family oxidoreductase</fullName>
    </recommendedName>
</protein>
<dbReference type="Gene3D" id="1.10.1530.10">
    <property type="match status" value="1"/>
</dbReference>
<comment type="similarity">
    <text evidence="1">Belongs to the LDH2/MDH2 oxidoreductase family.</text>
</comment>
<dbReference type="PANTHER" id="PTHR11091:SF0">
    <property type="entry name" value="MALATE DEHYDROGENASE"/>
    <property type="match status" value="1"/>
</dbReference>
<keyword evidence="2" id="KW-0560">Oxidoreductase</keyword>
<dbReference type="SUPFAM" id="SSF89733">
    <property type="entry name" value="L-sulfolactate dehydrogenase-like"/>
    <property type="match status" value="1"/>
</dbReference>
<evidence type="ECO:0000256" key="1">
    <source>
        <dbReference type="ARBA" id="ARBA00006056"/>
    </source>
</evidence>
<dbReference type="Gene3D" id="3.30.1370.60">
    <property type="entry name" value="Hypothetical oxidoreductase yiak, domain 2"/>
    <property type="match status" value="1"/>
</dbReference>
<dbReference type="InterPro" id="IPR043143">
    <property type="entry name" value="Mal/L-sulf/L-lact_DH-like_NADP"/>
</dbReference>
<gene>
    <name evidence="3" type="ORF">METZ01_LOCUS30743</name>
</gene>